<evidence type="ECO:0000259" key="1">
    <source>
        <dbReference type="PROSITE" id="PS51671"/>
    </source>
</evidence>
<dbReference type="InterPro" id="IPR045739">
    <property type="entry name" value="ACT_dom_pair"/>
</dbReference>
<sequence length="151" mass="16419">MKLKQLSVFLENSPGRLYEATHALGEVGINLRSLSICDTAGFGVLRILVSDVVKARRVIMEKQLPARVDDVVAIEIDDTPGSLANSVLKLFLENRVNVDYMYALAGTGSSGKAVMVFRFSDNDQAIALLQKNGIKILDAESFGIHDNPGQI</sequence>
<accession>A0A562V0T0</accession>
<dbReference type="CDD" id="cd04908">
    <property type="entry name" value="ACT_Bt0572_1"/>
    <property type="match status" value="1"/>
</dbReference>
<dbReference type="InterPro" id="IPR002912">
    <property type="entry name" value="ACT_dom"/>
</dbReference>
<keyword evidence="3" id="KW-1185">Reference proteome</keyword>
<name>A0A562V0T0_9BACT</name>
<dbReference type="CDD" id="cd04882">
    <property type="entry name" value="ACT_Bt0572_2"/>
    <property type="match status" value="1"/>
</dbReference>
<feature type="domain" description="ACT" evidence="1">
    <location>
        <begin position="5"/>
        <end position="85"/>
    </location>
</feature>
<protein>
    <recommendedName>
        <fullName evidence="1">ACT domain-containing protein</fullName>
    </recommendedName>
</protein>
<dbReference type="InterPro" id="IPR045865">
    <property type="entry name" value="ACT-like_dom_sf"/>
</dbReference>
<dbReference type="Gene3D" id="3.30.2130.10">
    <property type="entry name" value="VC0802-like"/>
    <property type="match status" value="1"/>
</dbReference>
<comment type="caution">
    <text evidence="2">The sequence shown here is derived from an EMBL/GenBank/DDBJ whole genome shotgun (WGS) entry which is preliminary data.</text>
</comment>
<dbReference type="PANTHER" id="PTHR40099:SF1">
    <property type="entry name" value="ACETOLACTATE SYNTHASE, SMALL SUBUNIT"/>
    <property type="match status" value="1"/>
</dbReference>
<dbReference type="SUPFAM" id="SSF55021">
    <property type="entry name" value="ACT-like"/>
    <property type="match status" value="2"/>
</dbReference>
<evidence type="ECO:0000313" key="3">
    <source>
        <dbReference type="Proteomes" id="UP000319449"/>
    </source>
</evidence>
<gene>
    <name evidence="2" type="ORF">JN12_03993</name>
</gene>
<dbReference type="OrthoDB" id="9790662at2"/>
<dbReference type="PANTHER" id="PTHR40099">
    <property type="entry name" value="ACETOLACTATE SYNTHASE, SMALL SUBUNIT"/>
    <property type="match status" value="1"/>
</dbReference>
<dbReference type="Pfam" id="PF19571">
    <property type="entry name" value="ACT_8"/>
    <property type="match status" value="1"/>
</dbReference>
<dbReference type="RefSeq" id="WP_145026184.1">
    <property type="nucleotide sequence ID" value="NZ_VLLN01000049.1"/>
</dbReference>
<proteinExistence type="predicted"/>
<dbReference type="Proteomes" id="UP000319449">
    <property type="component" value="Unassembled WGS sequence"/>
</dbReference>
<organism evidence="2 3">
    <name type="scientific">Geobacter argillaceus</name>
    <dbReference type="NCBI Taxonomy" id="345631"/>
    <lineage>
        <taxon>Bacteria</taxon>
        <taxon>Pseudomonadati</taxon>
        <taxon>Thermodesulfobacteriota</taxon>
        <taxon>Desulfuromonadia</taxon>
        <taxon>Geobacterales</taxon>
        <taxon>Geobacteraceae</taxon>
        <taxon>Geobacter</taxon>
    </lineage>
</organism>
<evidence type="ECO:0000313" key="2">
    <source>
        <dbReference type="EMBL" id="TWJ11422.1"/>
    </source>
</evidence>
<dbReference type="EMBL" id="VLLN01000049">
    <property type="protein sequence ID" value="TWJ11422.1"/>
    <property type="molecule type" value="Genomic_DNA"/>
</dbReference>
<dbReference type="PROSITE" id="PS51671">
    <property type="entry name" value="ACT"/>
    <property type="match status" value="1"/>
</dbReference>
<reference evidence="2 3" key="1">
    <citation type="submission" date="2019-07" db="EMBL/GenBank/DDBJ databases">
        <title>Genomic Encyclopedia of Archaeal and Bacterial Type Strains, Phase II (KMG-II): from individual species to whole genera.</title>
        <authorList>
            <person name="Goeker M."/>
        </authorList>
    </citation>
    <scope>NUCLEOTIDE SEQUENCE [LARGE SCALE GENOMIC DNA]</scope>
    <source>
        <strain evidence="2 3">ATCC BAA-1139</strain>
    </source>
</reference>
<dbReference type="AlphaFoldDB" id="A0A562V0T0"/>